<dbReference type="InterPro" id="IPR006168">
    <property type="entry name" value="G3P_DH_NAD-dep"/>
</dbReference>
<feature type="binding site" evidence="13">
    <location>
        <position position="31"/>
    </location>
    <ligand>
        <name>NADPH</name>
        <dbReference type="ChEBI" id="CHEBI:57783"/>
    </ligand>
</feature>
<keyword evidence="6 13" id="KW-0443">Lipid metabolism</keyword>
<comment type="caution">
    <text evidence="13">Lacks conserved residue(s) required for the propagation of feature annotation.</text>
</comment>
<organism evidence="20 21">
    <name type="scientific">Oceanivirga miroungae</name>
    <dbReference type="NCBI Taxonomy" id="1130046"/>
    <lineage>
        <taxon>Bacteria</taxon>
        <taxon>Fusobacteriati</taxon>
        <taxon>Fusobacteriota</taxon>
        <taxon>Fusobacteriia</taxon>
        <taxon>Fusobacteriales</taxon>
        <taxon>Leptotrichiaceae</taxon>
        <taxon>Oceanivirga</taxon>
    </lineage>
</organism>
<evidence type="ECO:0000259" key="19">
    <source>
        <dbReference type="Pfam" id="PF07479"/>
    </source>
</evidence>
<dbReference type="InterPro" id="IPR011128">
    <property type="entry name" value="G3P_DH_NAD-dep_N"/>
</dbReference>
<evidence type="ECO:0000256" key="14">
    <source>
        <dbReference type="PIRSR" id="PIRSR000114-1"/>
    </source>
</evidence>
<feature type="binding site" evidence="13">
    <location>
        <position position="10"/>
    </location>
    <ligand>
        <name>NADPH</name>
        <dbReference type="ChEBI" id="CHEBI:57783"/>
    </ligand>
</feature>
<evidence type="ECO:0000256" key="17">
    <source>
        <dbReference type="RuleBase" id="RU000437"/>
    </source>
</evidence>
<feature type="binding site" evidence="13">
    <location>
        <position position="253"/>
    </location>
    <ligand>
        <name>sn-glycerol 3-phosphate</name>
        <dbReference type="ChEBI" id="CHEBI:57597"/>
    </ligand>
</feature>
<dbReference type="GO" id="GO:0006650">
    <property type="term" value="P:glycerophospholipid metabolic process"/>
    <property type="evidence" value="ECO:0007669"/>
    <property type="project" value="UniProtKB-UniRule"/>
</dbReference>
<dbReference type="EMBL" id="CABWIB010000001">
    <property type="protein sequence ID" value="VWL85438.1"/>
    <property type="molecule type" value="Genomic_DNA"/>
</dbReference>
<dbReference type="Pfam" id="PF07479">
    <property type="entry name" value="NAD_Gly3P_dh_C"/>
    <property type="match status" value="1"/>
</dbReference>
<comment type="subcellular location">
    <subcellularLocation>
        <location evidence="13">Cytoplasm</location>
    </subcellularLocation>
</comment>
<evidence type="ECO:0000256" key="10">
    <source>
        <dbReference type="ARBA" id="ARBA00066687"/>
    </source>
</evidence>
<dbReference type="RefSeq" id="WP_156683434.1">
    <property type="nucleotide sequence ID" value="NZ_CABWIB010000001.1"/>
</dbReference>
<feature type="binding site" evidence="15">
    <location>
        <begin position="253"/>
        <end position="254"/>
    </location>
    <ligand>
        <name>substrate</name>
    </ligand>
</feature>
<comment type="catalytic activity">
    <reaction evidence="13">
        <text>sn-glycerol 3-phosphate + NAD(+) = dihydroxyacetone phosphate + NADH + H(+)</text>
        <dbReference type="Rhea" id="RHEA:11092"/>
        <dbReference type="ChEBI" id="CHEBI:15378"/>
        <dbReference type="ChEBI" id="CHEBI:57540"/>
        <dbReference type="ChEBI" id="CHEBI:57597"/>
        <dbReference type="ChEBI" id="CHEBI:57642"/>
        <dbReference type="ChEBI" id="CHEBI:57945"/>
        <dbReference type="EC" id="1.1.1.94"/>
    </reaction>
</comment>
<dbReference type="SUPFAM" id="SSF48179">
    <property type="entry name" value="6-phosphogluconate dehydrogenase C-terminal domain-like"/>
    <property type="match status" value="1"/>
</dbReference>
<proteinExistence type="inferred from homology"/>
<feature type="binding site" evidence="16">
    <location>
        <position position="138"/>
    </location>
    <ligand>
        <name>NAD(+)</name>
        <dbReference type="ChEBI" id="CHEBI:57540"/>
    </ligand>
</feature>
<dbReference type="GO" id="GO:0046168">
    <property type="term" value="P:glycerol-3-phosphate catabolic process"/>
    <property type="evidence" value="ECO:0007669"/>
    <property type="project" value="InterPro"/>
</dbReference>
<dbReference type="Gene3D" id="3.40.50.720">
    <property type="entry name" value="NAD(P)-binding Rossmann-like Domain"/>
    <property type="match status" value="1"/>
</dbReference>
<evidence type="ECO:0000256" key="5">
    <source>
        <dbReference type="ARBA" id="ARBA00023027"/>
    </source>
</evidence>
<evidence type="ECO:0000256" key="1">
    <source>
        <dbReference type="ARBA" id="ARBA00011009"/>
    </source>
</evidence>
<feature type="binding site" evidence="13">
    <location>
        <position position="11"/>
    </location>
    <ligand>
        <name>NADPH</name>
        <dbReference type="ChEBI" id="CHEBI:57783"/>
    </ligand>
</feature>
<feature type="binding site" evidence="13">
    <location>
        <position position="253"/>
    </location>
    <ligand>
        <name>NADPH</name>
        <dbReference type="ChEBI" id="CHEBI:57783"/>
    </ligand>
</feature>
<dbReference type="PANTHER" id="PTHR11728">
    <property type="entry name" value="GLYCEROL-3-PHOSPHATE DEHYDROGENASE"/>
    <property type="match status" value="1"/>
</dbReference>
<keyword evidence="21" id="KW-1185">Reference proteome</keyword>
<keyword evidence="8 13" id="KW-1208">Phospholipid metabolism</keyword>
<dbReference type="PRINTS" id="PR00077">
    <property type="entry name" value="GPDHDRGNASE"/>
</dbReference>
<feature type="binding site" evidence="13">
    <location>
        <position position="104"/>
    </location>
    <ligand>
        <name>NADPH</name>
        <dbReference type="ChEBI" id="CHEBI:57783"/>
    </ligand>
</feature>
<keyword evidence="4 13" id="KW-0560">Oxidoreductase</keyword>
<evidence type="ECO:0000256" key="13">
    <source>
        <dbReference type="HAMAP-Rule" id="MF_00394"/>
    </source>
</evidence>
<dbReference type="Gene3D" id="1.10.1040.10">
    <property type="entry name" value="N-(1-d-carboxylethyl)-l-norvaline Dehydrogenase, domain 2"/>
    <property type="match status" value="1"/>
</dbReference>
<feature type="binding site" evidence="15">
    <location>
        <position position="104"/>
    </location>
    <ligand>
        <name>substrate</name>
    </ligand>
</feature>
<feature type="binding site" evidence="13">
    <location>
        <position position="279"/>
    </location>
    <ligand>
        <name>NADPH</name>
        <dbReference type="ChEBI" id="CHEBI:57783"/>
    </ligand>
</feature>
<evidence type="ECO:0000256" key="11">
    <source>
        <dbReference type="ARBA" id="ARBA00069372"/>
    </source>
</evidence>
<evidence type="ECO:0000256" key="4">
    <source>
        <dbReference type="ARBA" id="ARBA00023002"/>
    </source>
</evidence>
<evidence type="ECO:0000256" key="7">
    <source>
        <dbReference type="ARBA" id="ARBA00023209"/>
    </source>
</evidence>
<dbReference type="GO" id="GO:0047952">
    <property type="term" value="F:glycerol-3-phosphate dehydrogenase [NAD(P)+] activity"/>
    <property type="evidence" value="ECO:0007669"/>
    <property type="project" value="UniProtKB-UniRule"/>
</dbReference>
<feature type="binding site" evidence="13">
    <location>
        <position position="189"/>
    </location>
    <ligand>
        <name>sn-glycerol 3-phosphate</name>
        <dbReference type="ChEBI" id="CHEBI:57597"/>
    </ligand>
</feature>
<dbReference type="PANTHER" id="PTHR11728:SF1">
    <property type="entry name" value="GLYCEROL-3-PHOSPHATE DEHYDROGENASE [NAD(+)] 2, CHLOROPLASTIC"/>
    <property type="match status" value="1"/>
</dbReference>
<comment type="function">
    <text evidence="13">Catalyzes the reduction of the glycolytic intermediate dihydroxyacetone phosphate (DHAP) to sn-glycerol 3-phosphate (G3P), the key precursor for phospholipid synthesis.</text>
</comment>
<keyword evidence="5 13" id="KW-0520">NAD</keyword>
<protein>
    <recommendedName>
        <fullName evidence="11 13">Glycerol-3-phosphate dehydrogenase [NAD(P)+]</fullName>
        <ecNumber evidence="10 13">1.1.1.94</ecNumber>
    </recommendedName>
    <alternativeName>
        <fullName evidence="13">NAD(P)(+)-dependent glycerol-3-phosphate dehydrogenase</fullName>
    </alternativeName>
    <alternativeName>
        <fullName evidence="12 13">NAD(P)H-dependent dihydroxyacetone-phosphate reductase</fullName>
    </alternativeName>
</protein>
<feature type="domain" description="Glycerol-3-phosphate dehydrogenase NAD-dependent N-terminal" evidence="18">
    <location>
        <begin position="2"/>
        <end position="158"/>
    </location>
</feature>
<dbReference type="Proteomes" id="UP000419017">
    <property type="component" value="Unassembled WGS sequence"/>
</dbReference>
<dbReference type="UniPathway" id="UPA00940"/>
<evidence type="ECO:0000256" key="16">
    <source>
        <dbReference type="PIRSR" id="PIRSR000114-3"/>
    </source>
</evidence>
<dbReference type="GO" id="GO:0051287">
    <property type="term" value="F:NAD binding"/>
    <property type="evidence" value="ECO:0007669"/>
    <property type="project" value="InterPro"/>
</dbReference>
<feature type="binding site" evidence="13">
    <location>
        <position position="252"/>
    </location>
    <ligand>
        <name>sn-glycerol 3-phosphate</name>
        <dbReference type="ChEBI" id="CHEBI:57597"/>
    </ligand>
</feature>
<dbReference type="InterPro" id="IPR013328">
    <property type="entry name" value="6PGD_dom2"/>
</dbReference>
<keyword evidence="3 13" id="KW-0521">NADP</keyword>
<evidence type="ECO:0000256" key="15">
    <source>
        <dbReference type="PIRSR" id="PIRSR000114-2"/>
    </source>
</evidence>
<feature type="binding site" evidence="16">
    <location>
        <begin position="7"/>
        <end position="12"/>
    </location>
    <ligand>
        <name>NAD(+)</name>
        <dbReference type="ChEBI" id="CHEBI:57540"/>
    </ligand>
</feature>
<keyword evidence="2 13" id="KW-0444">Lipid biosynthesis</keyword>
<dbReference type="InterPro" id="IPR006109">
    <property type="entry name" value="G3P_DH_NAD-dep_C"/>
</dbReference>
<dbReference type="PIRSF" id="PIRSF000114">
    <property type="entry name" value="Glycerol-3-P_dh"/>
    <property type="match status" value="1"/>
</dbReference>
<evidence type="ECO:0000256" key="8">
    <source>
        <dbReference type="ARBA" id="ARBA00023264"/>
    </source>
</evidence>
<keyword evidence="13" id="KW-0547">Nucleotide-binding</keyword>
<dbReference type="FunFam" id="1.10.1040.10:FF:000001">
    <property type="entry name" value="Glycerol-3-phosphate dehydrogenase [NAD(P)+]"/>
    <property type="match status" value="1"/>
</dbReference>
<dbReference type="AlphaFoldDB" id="A0A6I8MB04"/>
<feature type="binding site" evidence="16">
    <location>
        <position position="82"/>
    </location>
    <ligand>
        <name>NAD(+)</name>
        <dbReference type="ChEBI" id="CHEBI:57540"/>
    </ligand>
</feature>
<dbReference type="InterPro" id="IPR036291">
    <property type="entry name" value="NAD(P)-bd_dom_sf"/>
</dbReference>
<keyword evidence="13" id="KW-0963">Cytoplasm</keyword>
<dbReference type="NCBIfam" id="NF000940">
    <property type="entry name" value="PRK00094.1-2"/>
    <property type="match status" value="1"/>
</dbReference>
<comment type="similarity">
    <text evidence="1 13 17">Belongs to the NAD-dependent glycerol-3-phosphate dehydrogenase family.</text>
</comment>
<name>A0A6I8MB04_9FUSO</name>
<dbReference type="FunFam" id="3.40.50.720:FF:000019">
    <property type="entry name" value="Glycerol-3-phosphate dehydrogenase [NAD(P)+]"/>
    <property type="match status" value="1"/>
</dbReference>
<evidence type="ECO:0000313" key="20">
    <source>
        <dbReference type="EMBL" id="VWL85438.1"/>
    </source>
</evidence>
<evidence type="ECO:0000313" key="21">
    <source>
        <dbReference type="Proteomes" id="UP000419017"/>
    </source>
</evidence>
<keyword evidence="7 13" id="KW-0594">Phospholipid biosynthesis</keyword>
<evidence type="ECO:0000259" key="18">
    <source>
        <dbReference type="Pfam" id="PF01210"/>
    </source>
</evidence>
<feature type="binding site" evidence="13">
    <location>
        <position position="242"/>
    </location>
    <ligand>
        <name>sn-glycerol 3-phosphate</name>
        <dbReference type="ChEBI" id="CHEBI:57597"/>
    </ligand>
</feature>
<dbReference type="EC" id="1.1.1.94" evidence="10 13"/>
<feature type="active site" description="Proton acceptor" evidence="13 14">
    <location>
        <position position="189"/>
    </location>
</feature>
<feature type="binding site" evidence="16">
    <location>
        <position position="253"/>
    </location>
    <ligand>
        <name>NAD(+)</name>
        <dbReference type="ChEBI" id="CHEBI:57540"/>
    </ligand>
</feature>
<reference evidence="20 21" key="1">
    <citation type="submission" date="2019-10" db="EMBL/GenBank/DDBJ databases">
        <authorList>
            <person name="Blom J."/>
        </authorList>
    </citation>
    <scope>NUCLEOTIDE SEQUENCE [LARGE SCALE GENOMIC DNA]</scope>
    <source>
        <strain evidence="20 21">ES3154-GLU</strain>
    </source>
</reference>
<feature type="binding site" evidence="13">
    <location>
        <position position="138"/>
    </location>
    <ligand>
        <name>NADPH</name>
        <dbReference type="ChEBI" id="CHEBI:57783"/>
    </ligand>
</feature>
<dbReference type="GO" id="GO:0046167">
    <property type="term" value="P:glycerol-3-phosphate biosynthetic process"/>
    <property type="evidence" value="ECO:0007669"/>
    <property type="project" value="UniProtKB-UniRule"/>
</dbReference>
<gene>
    <name evidence="13" type="primary">gpsA</name>
    <name evidence="20" type="ORF">OMES3154_00723</name>
</gene>
<feature type="binding site" evidence="13">
    <location>
        <position position="134"/>
    </location>
    <ligand>
        <name>sn-glycerol 3-phosphate</name>
        <dbReference type="ChEBI" id="CHEBI:57597"/>
    </ligand>
</feature>
<accession>A0A6I8MB04</accession>
<feature type="binding site" evidence="13">
    <location>
        <position position="136"/>
    </location>
    <ligand>
        <name>sn-glycerol 3-phosphate</name>
        <dbReference type="ChEBI" id="CHEBI:57597"/>
    </ligand>
</feature>
<comment type="pathway">
    <text evidence="13">Membrane lipid metabolism; glycerophospholipid metabolism.</text>
</comment>
<dbReference type="GO" id="GO:0005829">
    <property type="term" value="C:cytosol"/>
    <property type="evidence" value="ECO:0007669"/>
    <property type="project" value="TreeGrafter"/>
</dbReference>
<evidence type="ECO:0000256" key="12">
    <source>
        <dbReference type="ARBA" id="ARBA00080511"/>
    </source>
</evidence>
<feature type="domain" description="Glycerol-3-phosphate dehydrogenase NAD-dependent C-terminal" evidence="19">
    <location>
        <begin position="178"/>
        <end position="318"/>
    </location>
</feature>
<dbReference type="HAMAP" id="MF_00394">
    <property type="entry name" value="NAD_Glyc3P_dehydrog"/>
    <property type="match status" value="1"/>
</dbReference>
<dbReference type="GO" id="GO:0005975">
    <property type="term" value="P:carbohydrate metabolic process"/>
    <property type="evidence" value="ECO:0007669"/>
    <property type="project" value="InterPro"/>
</dbReference>
<dbReference type="InterPro" id="IPR008927">
    <property type="entry name" value="6-PGluconate_DH-like_C_sf"/>
</dbReference>
<evidence type="ECO:0000256" key="3">
    <source>
        <dbReference type="ARBA" id="ARBA00022857"/>
    </source>
</evidence>
<dbReference type="NCBIfam" id="NF000942">
    <property type="entry name" value="PRK00094.1-4"/>
    <property type="match status" value="1"/>
</dbReference>
<evidence type="ECO:0000256" key="9">
    <source>
        <dbReference type="ARBA" id="ARBA00052716"/>
    </source>
</evidence>
<dbReference type="SUPFAM" id="SSF51735">
    <property type="entry name" value="NAD(P)-binding Rossmann-fold domains"/>
    <property type="match status" value="1"/>
</dbReference>
<feature type="binding site" evidence="13">
    <location>
        <position position="277"/>
    </location>
    <ligand>
        <name>NADPH</name>
        <dbReference type="ChEBI" id="CHEBI:57783"/>
    </ligand>
</feature>
<feature type="binding site" evidence="13">
    <location>
        <position position="104"/>
    </location>
    <ligand>
        <name>sn-glycerol 3-phosphate</name>
        <dbReference type="ChEBI" id="CHEBI:57597"/>
    </ligand>
</feature>
<sequence length="330" mass="36892">MKILVIGGGSFGTSLSVVLSKKNYNIYLYEHNKEYREDLRKYRENKVFLKGFKLDENINIIDDYNDYVNDVDIVLLTTPTQFVRSILENMKLTKKDQIIVNVAKGIEIKTLKTISQIVDELLGDITKNYVLLTGPTHAEEIALNKPSAILAVSNNEKVAKFVQESFSTEFLRIYTGTDILGSEYSGALKNCIAISAGICDGLEYGDNTKAALMTRGFNEMVIIGEFFGGSKETFSGLSGLGDLIVTCTSKHSRNRYVGEKLGRGYKLDEITSSMKMVSEGVSTIKALKKIIDDNNLRAPIFTELYNILYNNQSVNTVTKILMSRDLKSEF</sequence>
<evidence type="ECO:0000256" key="6">
    <source>
        <dbReference type="ARBA" id="ARBA00023098"/>
    </source>
</evidence>
<dbReference type="GO" id="GO:0008654">
    <property type="term" value="P:phospholipid biosynthetic process"/>
    <property type="evidence" value="ECO:0007669"/>
    <property type="project" value="UniProtKB-KW"/>
</dbReference>
<evidence type="ECO:0000256" key="2">
    <source>
        <dbReference type="ARBA" id="ARBA00022516"/>
    </source>
</evidence>
<dbReference type="Pfam" id="PF01210">
    <property type="entry name" value="NAD_Gly3P_dh_N"/>
    <property type="match status" value="1"/>
</dbReference>
<feature type="binding site" evidence="13">
    <location>
        <position position="254"/>
    </location>
    <ligand>
        <name>sn-glycerol 3-phosphate</name>
        <dbReference type="ChEBI" id="CHEBI:57597"/>
    </ligand>
</feature>
<comment type="catalytic activity">
    <reaction evidence="9">
        <text>sn-glycerol 3-phosphate + NADP(+) = dihydroxyacetone phosphate + NADPH + H(+)</text>
        <dbReference type="Rhea" id="RHEA:11096"/>
        <dbReference type="ChEBI" id="CHEBI:15378"/>
        <dbReference type="ChEBI" id="CHEBI:57597"/>
        <dbReference type="ChEBI" id="CHEBI:57642"/>
        <dbReference type="ChEBI" id="CHEBI:57783"/>
        <dbReference type="ChEBI" id="CHEBI:58349"/>
        <dbReference type="EC" id="1.1.1.94"/>
    </reaction>
    <physiologicalReaction direction="right-to-left" evidence="9">
        <dbReference type="Rhea" id="RHEA:11098"/>
    </physiologicalReaction>
</comment>